<dbReference type="InterPro" id="IPR008756">
    <property type="entry name" value="Peptidase_M56"/>
</dbReference>
<feature type="transmembrane region" description="Helical" evidence="2">
    <location>
        <begin position="6"/>
        <end position="25"/>
    </location>
</feature>
<keyword evidence="2" id="KW-0812">Transmembrane</keyword>
<dbReference type="Proteomes" id="UP001597534">
    <property type="component" value="Unassembled WGS sequence"/>
</dbReference>
<feature type="compositionally biased region" description="Polar residues" evidence="1">
    <location>
        <begin position="316"/>
        <end position="337"/>
    </location>
</feature>
<feature type="region of interest" description="Disordered" evidence="1">
    <location>
        <begin position="315"/>
        <end position="365"/>
    </location>
</feature>
<evidence type="ECO:0000313" key="5">
    <source>
        <dbReference type="Proteomes" id="UP001597534"/>
    </source>
</evidence>
<keyword evidence="2" id="KW-0472">Membrane</keyword>
<organism evidence="4 5">
    <name type="scientific">Flavobacterium chuncheonense</name>
    <dbReference type="NCBI Taxonomy" id="2026653"/>
    <lineage>
        <taxon>Bacteria</taxon>
        <taxon>Pseudomonadati</taxon>
        <taxon>Bacteroidota</taxon>
        <taxon>Flavobacteriia</taxon>
        <taxon>Flavobacteriales</taxon>
        <taxon>Flavobacteriaceae</taxon>
        <taxon>Flavobacterium</taxon>
    </lineage>
</organism>
<dbReference type="PANTHER" id="PTHR34978">
    <property type="entry name" value="POSSIBLE SENSOR-TRANSDUCER PROTEIN BLAR"/>
    <property type="match status" value="1"/>
</dbReference>
<dbReference type="PANTHER" id="PTHR34978:SF3">
    <property type="entry name" value="SLR0241 PROTEIN"/>
    <property type="match status" value="1"/>
</dbReference>
<keyword evidence="5" id="KW-1185">Reference proteome</keyword>
<feature type="domain" description="Peptidase M56" evidence="3">
    <location>
        <begin position="141"/>
        <end position="257"/>
    </location>
</feature>
<proteinExistence type="predicted"/>
<name>A0ABW5YLL7_9FLAO</name>
<comment type="caution">
    <text evidence="4">The sequence shown here is derived from an EMBL/GenBank/DDBJ whole genome shotgun (WGS) entry which is preliminary data.</text>
</comment>
<dbReference type="Pfam" id="PF05569">
    <property type="entry name" value="Peptidase_M56"/>
    <property type="match status" value="1"/>
</dbReference>
<evidence type="ECO:0000256" key="2">
    <source>
        <dbReference type="SAM" id="Phobius"/>
    </source>
</evidence>
<keyword evidence="2" id="KW-1133">Transmembrane helix</keyword>
<accession>A0ABW5YLL7</accession>
<dbReference type="RefSeq" id="WP_379810877.1">
    <property type="nucleotide sequence ID" value="NZ_JBHUPC010000012.1"/>
</dbReference>
<evidence type="ECO:0000313" key="4">
    <source>
        <dbReference type="EMBL" id="MFD2891309.1"/>
    </source>
</evidence>
<sequence>MEQYLVYFLKVNGLLILFFLSYHFLLRKETFFQGNRWFLLMGVASSFILPLITFTETVWIEQETLVYENLPLITQSVEVTTTLQPSNFNWETILMWCYFGVSIVFLFRLTIELLSFFKIIKNSTKTKNENIILVETKENQNPFSFFNYLIFNKDNFTTEELELIVIHEKVHIEQKHSIDVLVAKLLCMMLWINPIVWLYRKAVLENLEYIADYETSKISNKLYEYQKTLLKVVTHQHSLSFTNQFYQSLIKKRIVMLNTNPSNKKNVWKFSLIIPAVVTYVLLFQVKTIAQVKKDNLTTNAVVVNNEINQKKEISESGTVKNSEYENSNATNNSQKNGFAVTYETHSPKNDTTKTKNKKQTNENISYGVTYETHSSEDNIKRIKEDKSIDYKKALIIFNDKEINSKEIDKIIFNSIATIITLSPTEKVIKKYGEKASNGVIIIEDNEHKKSEKSETLSDNKDVDFKLNGENESFVITKNSSNEDLNFYQSILKKSGFNMTYFNIKRNTKGEITQIHLKLDNNDEEVEKVIEKNTGIEDVLIGMQKGKPFISLSPQKKEPIMIITEDGNHNILFGGNMLKIPGEPTTKIENGKLDIYVNGKKLSNPEDFLTMDHSKIYYMKVVDKETLENNSKKGKRIDVKTK</sequence>
<dbReference type="InterPro" id="IPR052173">
    <property type="entry name" value="Beta-lactam_resp_regulator"/>
</dbReference>
<feature type="transmembrane region" description="Helical" evidence="2">
    <location>
        <begin position="267"/>
        <end position="284"/>
    </location>
</feature>
<gene>
    <name evidence="4" type="ORF">ACFS5J_04695</name>
</gene>
<feature type="transmembrane region" description="Helical" evidence="2">
    <location>
        <begin position="93"/>
        <end position="117"/>
    </location>
</feature>
<dbReference type="EMBL" id="JBHUPC010000012">
    <property type="protein sequence ID" value="MFD2891309.1"/>
    <property type="molecule type" value="Genomic_DNA"/>
</dbReference>
<reference evidence="5" key="1">
    <citation type="journal article" date="2019" name="Int. J. Syst. Evol. Microbiol.">
        <title>The Global Catalogue of Microorganisms (GCM) 10K type strain sequencing project: providing services to taxonomists for standard genome sequencing and annotation.</title>
        <authorList>
            <consortium name="The Broad Institute Genomics Platform"/>
            <consortium name="The Broad Institute Genome Sequencing Center for Infectious Disease"/>
            <person name="Wu L."/>
            <person name="Ma J."/>
        </authorList>
    </citation>
    <scope>NUCLEOTIDE SEQUENCE [LARGE SCALE GENOMIC DNA]</scope>
    <source>
        <strain evidence="5">KCTC 22671</strain>
    </source>
</reference>
<protein>
    <submittedName>
        <fullName evidence="4">M56 family metallopeptidase</fullName>
    </submittedName>
</protein>
<dbReference type="CDD" id="cd07341">
    <property type="entry name" value="M56_BlaR1_MecR1_like"/>
    <property type="match status" value="1"/>
</dbReference>
<evidence type="ECO:0000259" key="3">
    <source>
        <dbReference type="Pfam" id="PF05569"/>
    </source>
</evidence>
<feature type="transmembrane region" description="Helical" evidence="2">
    <location>
        <begin position="37"/>
        <end position="60"/>
    </location>
</feature>
<evidence type="ECO:0000256" key="1">
    <source>
        <dbReference type="SAM" id="MobiDB-lite"/>
    </source>
</evidence>